<dbReference type="InterPro" id="IPR056329">
    <property type="entry name" value="CON_HrpB"/>
</dbReference>
<dbReference type="PANTHER" id="PTHR43519">
    <property type="entry name" value="ATP-DEPENDENT RNA HELICASE HRPB"/>
    <property type="match status" value="1"/>
</dbReference>
<evidence type="ECO:0000256" key="4">
    <source>
        <dbReference type="ARBA" id="ARBA00022840"/>
    </source>
</evidence>
<evidence type="ECO:0000313" key="9">
    <source>
        <dbReference type="Proteomes" id="UP000199339"/>
    </source>
</evidence>
<dbReference type="OrthoDB" id="9805617at2"/>
<dbReference type="CDD" id="cd18791">
    <property type="entry name" value="SF2_C_RHA"/>
    <property type="match status" value="1"/>
</dbReference>
<sequence length="824" mass="90705">MLPIDQILPDLKQTLEQSTSALLQAPPGAGKTTRVPLALLDAPWREDRKILMLEPRRLAARSTARFMARQLGEKPGQTVGYRTRLDTRVSGATRIEVVTEGILTRLIQSDPMLEDYAAVLFDEFHERSLQADLGLALVRESQQALREDLRLLVMSATLETAPIARVLGDVPVISSEGRAFPVEVLYRPLPRNTRIVDQLVAVVQEALRDQTGSILIFLPGAGEIRRVAQQLQWQVPDQVILAPLYGNLSGEDQDRAIAPAPDGTRKVVLATAIAETSLTIEGVRVVIDAGQQRRAVFDANSGMTRLVTGRVSKASAEQRKGRAGRVEPGVCYRLWSESEQFGLAEFTPPEIREADLAPLVLELAQWGARSPDQVAWIDAPPRPHWQQAVALLQWLDLLDDDGAITDHGKAARDLGIHPRLAHMVLRGRVLGFGGLAAELAALLGERDLLGPDDGADLHQRVRLLRGEMGTRRLDPARLKAVRQAAKRLDTGALQGPEPGEALVGRLLAQAYPDRIARRRPGSAPRYQLSNGKGAVLREDDPLARHDWLVAADLDGKAREATIYLAAPVDLPDLEQDLADHIVEQDEATWDDRRGTVIARKVRKLGELVLAEQALSQVDPALIQQGLLDAVRRKGLASLPWTAEARQWCARVGLLAAQFPGDWPDTGDDALLASLDSWLGPFIAGLQRWSDLARLNLLQALASLLDYQQEQQLETLAPRTLTIPTGQKVTLDYTPDHGPVLAAKLQALFGWTETPRVAGGQVPVVIHLLSPAQRPLAVTSDLASFWRNAYPEVRKDMRGRYPKHPWPEDPFTAEAQQGTKKRPDR</sequence>
<dbReference type="GO" id="GO:0016787">
    <property type="term" value="F:hydrolase activity"/>
    <property type="evidence" value="ECO:0007669"/>
    <property type="project" value="UniProtKB-KW"/>
</dbReference>
<dbReference type="GO" id="GO:0005524">
    <property type="term" value="F:ATP binding"/>
    <property type="evidence" value="ECO:0007669"/>
    <property type="project" value="UniProtKB-KW"/>
</dbReference>
<dbReference type="Pfam" id="PF24473">
    <property type="entry name" value="CON_HrpB"/>
    <property type="match status" value="1"/>
</dbReference>
<dbReference type="Pfam" id="PF00271">
    <property type="entry name" value="Helicase_C"/>
    <property type="match status" value="1"/>
</dbReference>
<dbReference type="SMART" id="SM00490">
    <property type="entry name" value="HELICc"/>
    <property type="match status" value="1"/>
</dbReference>
<dbReference type="InterPro" id="IPR013689">
    <property type="entry name" value="RNA_helicase_ATP-dep_HrpB_C"/>
</dbReference>
<keyword evidence="3 8" id="KW-0347">Helicase</keyword>
<keyword evidence="4" id="KW-0067">ATP-binding</keyword>
<dbReference type="PANTHER" id="PTHR43519:SF1">
    <property type="entry name" value="ATP-DEPENDENT RNA HELICASE HRPB"/>
    <property type="match status" value="1"/>
</dbReference>
<name>A0A1I4RRM0_9GAMM</name>
<dbReference type="Pfam" id="PF08482">
    <property type="entry name" value="HrpB_C"/>
    <property type="match status" value="1"/>
</dbReference>
<keyword evidence="9" id="KW-1185">Reference proteome</keyword>
<evidence type="ECO:0000256" key="3">
    <source>
        <dbReference type="ARBA" id="ARBA00022806"/>
    </source>
</evidence>
<keyword evidence="1" id="KW-0547">Nucleotide-binding</keyword>
<feature type="domain" description="Helicase ATP-binding" evidence="6">
    <location>
        <begin position="12"/>
        <end position="176"/>
    </location>
</feature>
<dbReference type="Pfam" id="PF00270">
    <property type="entry name" value="DEAD"/>
    <property type="match status" value="1"/>
</dbReference>
<dbReference type="GO" id="GO:0004386">
    <property type="term" value="F:helicase activity"/>
    <property type="evidence" value="ECO:0007669"/>
    <property type="project" value="UniProtKB-KW"/>
</dbReference>
<dbReference type="CDD" id="cd17990">
    <property type="entry name" value="DEXHc_HrpB"/>
    <property type="match status" value="1"/>
</dbReference>
<dbReference type="InterPro" id="IPR014001">
    <property type="entry name" value="Helicase_ATP-bd"/>
</dbReference>
<dbReference type="SUPFAM" id="SSF52540">
    <property type="entry name" value="P-loop containing nucleoside triphosphate hydrolases"/>
    <property type="match status" value="1"/>
</dbReference>
<dbReference type="PROSITE" id="PS51192">
    <property type="entry name" value="HELICASE_ATP_BIND_1"/>
    <property type="match status" value="1"/>
</dbReference>
<dbReference type="InterPro" id="IPR027417">
    <property type="entry name" value="P-loop_NTPase"/>
</dbReference>
<feature type="region of interest" description="Disordered" evidence="5">
    <location>
        <begin position="797"/>
        <end position="824"/>
    </location>
</feature>
<dbReference type="NCBIfam" id="TIGR01970">
    <property type="entry name" value="DEAH_box_HrpB"/>
    <property type="match status" value="1"/>
</dbReference>
<accession>A0A1I4RRM0</accession>
<evidence type="ECO:0000259" key="6">
    <source>
        <dbReference type="PROSITE" id="PS51192"/>
    </source>
</evidence>
<organism evidence="8 9">
    <name type="scientific">Marinobacter pelagius</name>
    <dbReference type="NCBI Taxonomy" id="379482"/>
    <lineage>
        <taxon>Bacteria</taxon>
        <taxon>Pseudomonadati</taxon>
        <taxon>Pseudomonadota</taxon>
        <taxon>Gammaproteobacteria</taxon>
        <taxon>Pseudomonadales</taxon>
        <taxon>Marinobacteraceae</taxon>
        <taxon>Marinobacter</taxon>
    </lineage>
</organism>
<gene>
    <name evidence="8" type="ORF">SAMN04487961_0653</name>
</gene>
<dbReference type="Gene3D" id="3.40.50.300">
    <property type="entry name" value="P-loop containing nucleotide triphosphate hydrolases"/>
    <property type="match status" value="2"/>
</dbReference>
<keyword evidence="2" id="KW-0378">Hydrolase</keyword>
<dbReference type="PIRSF" id="PIRSF005496">
    <property type="entry name" value="ATP_hel_hrpB"/>
    <property type="match status" value="1"/>
</dbReference>
<dbReference type="AlphaFoldDB" id="A0A1I4RRM0"/>
<evidence type="ECO:0000256" key="5">
    <source>
        <dbReference type="SAM" id="MobiDB-lite"/>
    </source>
</evidence>
<dbReference type="EMBL" id="FOUR01000001">
    <property type="protein sequence ID" value="SFM54799.1"/>
    <property type="molecule type" value="Genomic_DNA"/>
</dbReference>
<dbReference type="FunFam" id="3.40.50.300:FF:002125">
    <property type="entry name" value="ATP-dependent helicase HrpB"/>
    <property type="match status" value="1"/>
</dbReference>
<protein>
    <submittedName>
        <fullName evidence="8">ATP-dependent helicase HrpB</fullName>
    </submittedName>
</protein>
<dbReference type="Gene3D" id="1.20.120.1080">
    <property type="match status" value="1"/>
</dbReference>
<evidence type="ECO:0000259" key="7">
    <source>
        <dbReference type="PROSITE" id="PS51194"/>
    </source>
</evidence>
<dbReference type="RefSeq" id="WP_091999164.1">
    <property type="nucleotide sequence ID" value="NZ_FOUR01000001.1"/>
</dbReference>
<dbReference type="SMART" id="SM00487">
    <property type="entry name" value="DEXDc"/>
    <property type="match status" value="1"/>
</dbReference>
<reference evidence="9" key="1">
    <citation type="submission" date="2016-10" db="EMBL/GenBank/DDBJ databases">
        <authorList>
            <person name="Varghese N."/>
            <person name="Submissions S."/>
        </authorList>
    </citation>
    <scope>NUCLEOTIDE SEQUENCE [LARGE SCALE GENOMIC DNA]</scope>
    <source>
        <strain evidence="9">CGMCC 1.6775</strain>
    </source>
</reference>
<evidence type="ECO:0000256" key="2">
    <source>
        <dbReference type="ARBA" id="ARBA00022801"/>
    </source>
</evidence>
<dbReference type="InterPro" id="IPR049614">
    <property type="entry name" value="HrpB_DEXH"/>
</dbReference>
<dbReference type="Proteomes" id="UP000199339">
    <property type="component" value="Unassembled WGS sequence"/>
</dbReference>
<dbReference type="SMART" id="SM00847">
    <property type="entry name" value="HA2"/>
    <property type="match status" value="1"/>
</dbReference>
<evidence type="ECO:0000313" key="8">
    <source>
        <dbReference type="EMBL" id="SFM54799.1"/>
    </source>
</evidence>
<dbReference type="InterPro" id="IPR011545">
    <property type="entry name" value="DEAD/DEAH_box_helicase_dom"/>
</dbReference>
<evidence type="ECO:0000256" key="1">
    <source>
        <dbReference type="ARBA" id="ARBA00022741"/>
    </source>
</evidence>
<dbReference type="InterPro" id="IPR007502">
    <property type="entry name" value="Helicase-assoc_dom"/>
</dbReference>
<dbReference type="GO" id="GO:0003676">
    <property type="term" value="F:nucleic acid binding"/>
    <property type="evidence" value="ECO:0007669"/>
    <property type="project" value="InterPro"/>
</dbReference>
<feature type="domain" description="Helicase C-terminal" evidence="7">
    <location>
        <begin position="195"/>
        <end position="367"/>
    </location>
</feature>
<dbReference type="InterPro" id="IPR010225">
    <property type="entry name" value="HrpB"/>
</dbReference>
<dbReference type="InterPro" id="IPR001650">
    <property type="entry name" value="Helicase_C-like"/>
</dbReference>
<dbReference type="PROSITE" id="PS51194">
    <property type="entry name" value="HELICASE_CTER"/>
    <property type="match status" value="1"/>
</dbReference>
<proteinExistence type="predicted"/>